<proteinExistence type="predicted"/>
<evidence type="ECO:0000313" key="3">
    <source>
        <dbReference type="Proteomes" id="UP000019249"/>
    </source>
</evidence>
<feature type="signal peptide" evidence="1">
    <location>
        <begin position="1"/>
        <end position="32"/>
    </location>
</feature>
<keyword evidence="3" id="KW-1185">Reference proteome</keyword>
<sequence>MRKRMIQNIGKLGLATILLTGTAVTIAPEAFAKTVLNWQKYDINKFTKKNTVVSEGYKSVPSTAYWHHSNTSKAGGGWNYNRYVIALTYYSSVTKKYY</sequence>
<evidence type="ECO:0000313" key="2">
    <source>
        <dbReference type="EMBL" id="EUJ26936.1"/>
    </source>
</evidence>
<name>A0ABN0RCF1_9LIST</name>
<feature type="chain" id="PRO_5046844322" description="Bacteriocin" evidence="1">
    <location>
        <begin position="33"/>
        <end position="98"/>
    </location>
</feature>
<gene>
    <name evidence="2" type="ORF">MFLO_13730</name>
</gene>
<comment type="caution">
    <text evidence="2">The sequence shown here is derived from an EMBL/GenBank/DDBJ whole genome shotgun (WGS) entry which is preliminary data.</text>
</comment>
<dbReference type="Proteomes" id="UP000019249">
    <property type="component" value="Unassembled WGS sequence"/>
</dbReference>
<reference evidence="2 3" key="1">
    <citation type="journal article" date="2014" name="Int. J. Syst. Evol. Microbiol.">
        <title>Listeria floridensis sp. nov., Listeria aquatica sp. nov., Listeria cornellensis sp. nov., Listeria riparia sp. nov. and Listeria grandensis sp. nov., from agricultural and natural environments.</title>
        <authorList>
            <person name="den Bakker H.C."/>
            <person name="Warchocki S."/>
            <person name="Wright E.M."/>
            <person name="Allred A.F."/>
            <person name="Ahlstrom C."/>
            <person name="Manuel C.S."/>
            <person name="Stasiewicz M.J."/>
            <person name="Burrell A."/>
            <person name="Roof S."/>
            <person name="Strawn L."/>
            <person name="Fortes E.D."/>
            <person name="Nightingale K.K."/>
            <person name="Kephart D."/>
            <person name="Wiedmann M."/>
        </authorList>
    </citation>
    <scope>NUCLEOTIDE SEQUENCE [LARGE SCALE GENOMIC DNA]</scope>
    <source>
        <strain evidence="2 3">FSL S10-1187</strain>
    </source>
</reference>
<protein>
    <recommendedName>
        <fullName evidence="4">Bacteriocin</fullName>
    </recommendedName>
</protein>
<keyword evidence="1" id="KW-0732">Signal</keyword>
<dbReference type="RefSeq" id="WP_036098246.1">
    <property type="nucleotide sequence ID" value="NZ_AODF01000034.1"/>
</dbReference>
<evidence type="ECO:0000256" key="1">
    <source>
        <dbReference type="SAM" id="SignalP"/>
    </source>
</evidence>
<dbReference type="EMBL" id="AODF01000034">
    <property type="protein sequence ID" value="EUJ26936.1"/>
    <property type="molecule type" value="Genomic_DNA"/>
</dbReference>
<accession>A0ABN0RCF1</accession>
<organism evidence="2 3">
    <name type="scientific">Listeria floridensis FSL S10-1187</name>
    <dbReference type="NCBI Taxonomy" id="1265817"/>
    <lineage>
        <taxon>Bacteria</taxon>
        <taxon>Bacillati</taxon>
        <taxon>Bacillota</taxon>
        <taxon>Bacilli</taxon>
        <taxon>Bacillales</taxon>
        <taxon>Listeriaceae</taxon>
        <taxon>Listeria</taxon>
    </lineage>
</organism>
<evidence type="ECO:0008006" key="4">
    <source>
        <dbReference type="Google" id="ProtNLM"/>
    </source>
</evidence>